<dbReference type="Proteomes" id="UP000295680">
    <property type="component" value="Unassembled WGS sequence"/>
</dbReference>
<dbReference type="PANTHER" id="PTHR14136">
    <property type="entry name" value="BTB_POZ DOMAIN-CONTAINING PROTEIN KCTD9"/>
    <property type="match status" value="1"/>
</dbReference>
<evidence type="ECO:0000313" key="2">
    <source>
        <dbReference type="Proteomes" id="UP000295680"/>
    </source>
</evidence>
<dbReference type="InterPro" id="IPR051082">
    <property type="entry name" value="Pentapeptide-BTB/POZ_domain"/>
</dbReference>
<keyword evidence="2" id="KW-1185">Reference proteome</keyword>
<accession>A0A4R2J6Q1</accession>
<dbReference type="EMBL" id="SLWS01000009">
    <property type="protein sequence ID" value="TCO54154.1"/>
    <property type="molecule type" value="Genomic_DNA"/>
</dbReference>
<name>A0A4R2J6Q1_9PSEU</name>
<reference evidence="1 2" key="1">
    <citation type="submission" date="2019-03" db="EMBL/GenBank/DDBJ databases">
        <title>Genomic Encyclopedia of Type Strains, Phase IV (KMG-IV): sequencing the most valuable type-strain genomes for metagenomic binning, comparative biology and taxonomic classification.</title>
        <authorList>
            <person name="Goeker M."/>
        </authorList>
    </citation>
    <scope>NUCLEOTIDE SEQUENCE [LARGE SCALE GENOMIC DNA]</scope>
    <source>
        <strain evidence="1 2">DSM 45934</strain>
    </source>
</reference>
<comment type="caution">
    <text evidence="1">The sequence shown here is derived from an EMBL/GenBank/DDBJ whole genome shotgun (WGS) entry which is preliminary data.</text>
</comment>
<dbReference type="InterPro" id="IPR001646">
    <property type="entry name" value="5peptide_repeat"/>
</dbReference>
<evidence type="ECO:0000313" key="1">
    <source>
        <dbReference type="EMBL" id="TCO54154.1"/>
    </source>
</evidence>
<dbReference type="AlphaFoldDB" id="A0A4R2J6Q1"/>
<gene>
    <name evidence="1" type="ORF">EV192_109134</name>
</gene>
<dbReference type="PANTHER" id="PTHR14136:SF17">
    <property type="entry name" value="BTB_POZ DOMAIN-CONTAINING PROTEIN KCTD9"/>
    <property type="match status" value="1"/>
</dbReference>
<dbReference type="RefSeq" id="WP_165960815.1">
    <property type="nucleotide sequence ID" value="NZ_SLWS01000009.1"/>
</dbReference>
<dbReference type="SUPFAM" id="SSF141571">
    <property type="entry name" value="Pentapeptide repeat-like"/>
    <property type="match status" value="1"/>
</dbReference>
<dbReference type="Pfam" id="PF00805">
    <property type="entry name" value="Pentapeptide"/>
    <property type="match status" value="2"/>
</dbReference>
<protein>
    <submittedName>
        <fullName evidence="1">Pentapeptide repeat protein</fullName>
    </submittedName>
</protein>
<proteinExistence type="predicted"/>
<sequence>MLTTLSLKATQEQNAEQNALTAQGQYTDRYTKAIDQLGQKGDDRLQIRLGGIHALERLAHDSPSDQPTIIEVLTAFVRTNTNAPFSTGIRLCEPPTDIQAALTVLGRRNSANDNGTRVDLHYACLSVTDLTGANLAGAHLFCTNLAGAGLIGANLRNADLAIAHLDGALLAGADLHGADLTGAYLNGALLTGANLHDANLTHASHNSATRIDNVVTSSKTTGQWW</sequence>
<dbReference type="Gene3D" id="2.160.20.80">
    <property type="entry name" value="E3 ubiquitin-protein ligase SopA"/>
    <property type="match status" value="1"/>
</dbReference>
<organism evidence="1 2">
    <name type="scientific">Actinocrispum wychmicini</name>
    <dbReference type="NCBI Taxonomy" id="1213861"/>
    <lineage>
        <taxon>Bacteria</taxon>
        <taxon>Bacillati</taxon>
        <taxon>Actinomycetota</taxon>
        <taxon>Actinomycetes</taxon>
        <taxon>Pseudonocardiales</taxon>
        <taxon>Pseudonocardiaceae</taxon>
        <taxon>Actinocrispum</taxon>
    </lineage>
</organism>